<comment type="caution">
    <text evidence="1">The sequence shown here is derived from an EMBL/GenBank/DDBJ whole genome shotgun (WGS) entry which is preliminary data.</text>
</comment>
<dbReference type="InterPro" id="IPR009351">
    <property type="entry name" value="AlkZ-like"/>
</dbReference>
<protein>
    <recommendedName>
        <fullName evidence="3">Winged helix DNA-binding domain-containing protein</fullName>
    </recommendedName>
</protein>
<accession>A0A1E5PZY9</accession>
<organism evidence="1 2">
    <name type="scientific">Streptomyces subrutilus</name>
    <dbReference type="NCBI Taxonomy" id="36818"/>
    <lineage>
        <taxon>Bacteria</taxon>
        <taxon>Bacillati</taxon>
        <taxon>Actinomycetota</taxon>
        <taxon>Actinomycetes</taxon>
        <taxon>Kitasatosporales</taxon>
        <taxon>Streptomycetaceae</taxon>
        <taxon>Streptomyces</taxon>
    </lineage>
</organism>
<name>A0A1E5PZY9_9ACTN</name>
<reference evidence="1 2" key="1">
    <citation type="submission" date="2016-08" db="EMBL/GenBank/DDBJ databases">
        <title>The complete genome of Streptomyces subrutilus 10-1-1.</title>
        <authorList>
            <person name="Chen X."/>
        </authorList>
    </citation>
    <scope>NUCLEOTIDE SEQUENCE [LARGE SCALE GENOMIC DNA]</scope>
    <source>
        <strain evidence="1 2">10-1-1</strain>
    </source>
</reference>
<evidence type="ECO:0000313" key="2">
    <source>
        <dbReference type="Proteomes" id="UP000095705"/>
    </source>
</evidence>
<gene>
    <name evidence="1" type="ORF">BGK67_30785</name>
</gene>
<sequence length="392" mass="42597">MTTSRPRITDEQRRARLGTAHLLAPAARAATPEQVADALLALHATDPATVYLAVAARMTDPAPARLERALYEERSLLRMLCMRRTMFVVPRDLAPVVDASTARTVAARERRGLLKALGEQHGHGEEWLAAAEEEVLEALADFGEATAAELAAAVPVLRTQIMVSPGKPYQATPRITSRVLGVMAAQGRIRRGRPLGTWASSQFRWSPAEPHPDLPADDARAELCTRYLRSFGPSTTEDVTWWTGWTLTDTRRALARTPAVAVDLAHGPGHALPDQLDLPSAAEPAAALLPSLDPTAMGWRHRDWYLDPNLVPELFDASGNIGPTIWWDGRIVGGWAQRPDGEIATHLLTPEGGTRAARAAIATETARLAAFLGEIRIRPSLRTPLERRLAGG</sequence>
<dbReference type="PANTHER" id="PTHR38479:SF2">
    <property type="entry name" value="WINGED HELIX DNA-BINDING DOMAIN-CONTAINING PROTEIN"/>
    <property type="match status" value="1"/>
</dbReference>
<proteinExistence type="predicted"/>
<dbReference type="RefSeq" id="WP_069923306.1">
    <property type="nucleotide sequence ID" value="NZ_MEHK01000001.1"/>
</dbReference>
<evidence type="ECO:0008006" key="3">
    <source>
        <dbReference type="Google" id="ProtNLM"/>
    </source>
</evidence>
<dbReference type="AlphaFoldDB" id="A0A1E5PZY9"/>
<dbReference type="EMBL" id="MEHK01000001">
    <property type="protein sequence ID" value="OEJ35119.1"/>
    <property type="molecule type" value="Genomic_DNA"/>
</dbReference>
<dbReference type="STRING" id="36818.BGK67_30785"/>
<dbReference type="Pfam" id="PF06224">
    <property type="entry name" value="AlkZ-like"/>
    <property type="match status" value="1"/>
</dbReference>
<dbReference type="PANTHER" id="PTHR38479">
    <property type="entry name" value="LMO0824 PROTEIN"/>
    <property type="match status" value="1"/>
</dbReference>
<evidence type="ECO:0000313" key="1">
    <source>
        <dbReference type="EMBL" id="OEJ35119.1"/>
    </source>
</evidence>
<dbReference type="OrthoDB" id="9148135at2"/>
<dbReference type="Proteomes" id="UP000095705">
    <property type="component" value="Unassembled WGS sequence"/>
</dbReference>
<keyword evidence="2" id="KW-1185">Reference proteome</keyword>